<keyword evidence="8 10" id="KW-0472">Membrane</keyword>
<feature type="domain" description="HAMP" evidence="11">
    <location>
        <begin position="328"/>
        <end position="380"/>
    </location>
</feature>
<keyword evidence="13" id="KW-1185">Reference proteome</keyword>
<evidence type="ECO:0000256" key="4">
    <source>
        <dbReference type="ARBA" id="ARBA00022679"/>
    </source>
</evidence>
<evidence type="ECO:0000256" key="10">
    <source>
        <dbReference type="SAM" id="Phobius"/>
    </source>
</evidence>
<comment type="caution">
    <text evidence="12">The sequence shown here is derived from an EMBL/GenBank/DDBJ whole genome shotgun (WGS) entry which is preliminary data.</text>
</comment>
<proteinExistence type="predicted"/>
<dbReference type="InterPro" id="IPR010559">
    <property type="entry name" value="Sig_transdc_His_kin_internal"/>
</dbReference>
<dbReference type="CDD" id="cd06225">
    <property type="entry name" value="HAMP"/>
    <property type="match status" value="1"/>
</dbReference>
<dbReference type="PANTHER" id="PTHR34220:SF7">
    <property type="entry name" value="SENSOR HISTIDINE KINASE YPDA"/>
    <property type="match status" value="1"/>
</dbReference>
<evidence type="ECO:0000256" key="9">
    <source>
        <dbReference type="SAM" id="Coils"/>
    </source>
</evidence>
<keyword evidence="2" id="KW-1003">Cell membrane</keyword>
<keyword evidence="3" id="KW-0597">Phosphoprotein</keyword>
<dbReference type="AlphaFoldDB" id="A0A917E2I8"/>
<evidence type="ECO:0000313" key="12">
    <source>
        <dbReference type="EMBL" id="GGD98664.1"/>
    </source>
</evidence>
<dbReference type="SUPFAM" id="SSF55874">
    <property type="entry name" value="ATPase domain of HSP90 chaperone/DNA topoisomerase II/histidine kinase"/>
    <property type="match status" value="1"/>
</dbReference>
<feature type="transmembrane region" description="Helical" evidence="10">
    <location>
        <begin position="20"/>
        <end position="40"/>
    </location>
</feature>
<evidence type="ECO:0000256" key="3">
    <source>
        <dbReference type="ARBA" id="ARBA00022553"/>
    </source>
</evidence>
<organism evidence="12 13">
    <name type="scientific">Paenibacillus nasutitermitis</name>
    <dbReference type="NCBI Taxonomy" id="1652958"/>
    <lineage>
        <taxon>Bacteria</taxon>
        <taxon>Bacillati</taxon>
        <taxon>Bacillota</taxon>
        <taxon>Bacilli</taxon>
        <taxon>Bacillales</taxon>
        <taxon>Paenibacillaceae</taxon>
        <taxon>Paenibacillus</taxon>
    </lineage>
</organism>
<dbReference type="RefSeq" id="WP_229750711.1">
    <property type="nucleotide sequence ID" value="NZ_BMHP01000010.1"/>
</dbReference>
<evidence type="ECO:0000313" key="13">
    <source>
        <dbReference type="Proteomes" id="UP000612456"/>
    </source>
</evidence>
<comment type="subcellular location">
    <subcellularLocation>
        <location evidence="1">Cell membrane</location>
        <topology evidence="1">Multi-pass membrane protein</topology>
    </subcellularLocation>
</comment>
<dbReference type="SMART" id="SM00304">
    <property type="entry name" value="HAMP"/>
    <property type="match status" value="1"/>
</dbReference>
<evidence type="ECO:0000256" key="6">
    <source>
        <dbReference type="ARBA" id="ARBA00022777"/>
    </source>
</evidence>
<accession>A0A917E2I8</accession>
<keyword evidence="6 12" id="KW-0418">Kinase</keyword>
<dbReference type="Gene3D" id="3.30.450.20">
    <property type="entry name" value="PAS domain"/>
    <property type="match status" value="1"/>
</dbReference>
<dbReference type="InterPro" id="IPR033479">
    <property type="entry name" value="dCache_1"/>
</dbReference>
<dbReference type="InterPro" id="IPR050640">
    <property type="entry name" value="Bact_2-comp_sensor_kinase"/>
</dbReference>
<dbReference type="Pfam" id="PF02518">
    <property type="entry name" value="HATPase_c"/>
    <property type="match status" value="1"/>
</dbReference>
<evidence type="ECO:0000256" key="5">
    <source>
        <dbReference type="ARBA" id="ARBA00022692"/>
    </source>
</evidence>
<feature type="coiled-coil region" evidence="9">
    <location>
        <begin position="365"/>
        <end position="395"/>
    </location>
</feature>
<dbReference type="GO" id="GO:0000155">
    <property type="term" value="F:phosphorelay sensor kinase activity"/>
    <property type="evidence" value="ECO:0007669"/>
    <property type="project" value="InterPro"/>
</dbReference>
<dbReference type="InterPro" id="IPR003594">
    <property type="entry name" value="HATPase_dom"/>
</dbReference>
<dbReference type="Gene3D" id="6.10.340.10">
    <property type="match status" value="1"/>
</dbReference>
<sequence>MVNWKRLKQTLSQHTIKSRLTIYLIAFSVIPLTFVSIFLYNETSDIVQSQAEKYAQTVLSQTTSNINQLMDDVTGASVRLVTDPNIQNEDSLGLSGFEQKMHNRAVANLMTSVMMSQPEISSMYLCMDNGSIITPNPINLTLDADCKRYNSYQQAWNNNLKPLWLGMHENEFDEGTVSRNRYVMTLARAVYSFDTYKPLGVLIINISDETIKNMFQDGFDGEPGIFYVTNPQKNVIYMKEPSRYETQLTKPYLDQVLQMKAQGGFVWKNDQELKYIRYAYSTKSDWIYIAELPIDYITRNSDVILKAMIVVVSVCFLLSMIIAYMLANRITFPIKNLIASMRRSKDGDFSRTIELQSMNEIGILTQNYNNMIHEIRNLLDQLEKENVMKRQAELETLQAQITPHFLYNSLNSITSMARIHNNEPIYRTSTSLIGLLQLSISKNTVYITIAEELQMVRHYMELQNIRYQDKIKLLFEVEDELLECLTVKLVLQPLVENSILHGLDLKQKGGIIVVRVFRLHGDICLQVEDNGKGMEQARLGHLLLVQSQSGGPRFSRIGLRNVDERIKIHYGDSYGISFESVPGASFVNTIRIPMQVNNHPQEALANG</sequence>
<gene>
    <name evidence="12" type="ORF">GCM10010911_66850</name>
</gene>
<feature type="transmembrane region" description="Helical" evidence="10">
    <location>
        <begin position="303"/>
        <end position="327"/>
    </location>
</feature>
<keyword evidence="4" id="KW-0808">Transferase</keyword>
<dbReference type="Gene3D" id="3.30.565.10">
    <property type="entry name" value="Histidine kinase-like ATPase, C-terminal domain"/>
    <property type="match status" value="1"/>
</dbReference>
<keyword evidence="9" id="KW-0175">Coiled coil</keyword>
<dbReference type="SUPFAM" id="SSF158472">
    <property type="entry name" value="HAMP domain-like"/>
    <property type="match status" value="1"/>
</dbReference>
<dbReference type="CDD" id="cd18773">
    <property type="entry name" value="PDC1_HK_sensor"/>
    <property type="match status" value="1"/>
</dbReference>
<evidence type="ECO:0000256" key="1">
    <source>
        <dbReference type="ARBA" id="ARBA00004651"/>
    </source>
</evidence>
<evidence type="ECO:0000256" key="7">
    <source>
        <dbReference type="ARBA" id="ARBA00022989"/>
    </source>
</evidence>
<reference evidence="12" key="1">
    <citation type="journal article" date="2014" name="Int. J. Syst. Evol. Microbiol.">
        <title>Complete genome sequence of Corynebacterium casei LMG S-19264T (=DSM 44701T), isolated from a smear-ripened cheese.</title>
        <authorList>
            <consortium name="US DOE Joint Genome Institute (JGI-PGF)"/>
            <person name="Walter F."/>
            <person name="Albersmeier A."/>
            <person name="Kalinowski J."/>
            <person name="Ruckert C."/>
        </authorList>
    </citation>
    <scope>NUCLEOTIDE SEQUENCE</scope>
    <source>
        <strain evidence="12">CGMCC 1.15178</strain>
    </source>
</reference>
<dbReference type="InterPro" id="IPR036890">
    <property type="entry name" value="HATPase_C_sf"/>
</dbReference>
<evidence type="ECO:0000256" key="8">
    <source>
        <dbReference type="ARBA" id="ARBA00023136"/>
    </source>
</evidence>
<evidence type="ECO:0000256" key="2">
    <source>
        <dbReference type="ARBA" id="ARBA00022475"/>
    </source>
</evidence>
<dbReference type="Pfam" id="PF00672">
    <property type="entry name" value="HAMP"/>
    <property type="match status" value="1"/>
</dbReference>
<dbReference type="Proteomes" id="UP000612456">
    <property type="component" value="Unassembled WGS sequence"/>
</dbReference>
<protein>
    <submittedName>
        <fullName evidence="12">Histidine kinase</fullName>
    </submittedName>
</protein>
<keyword evidence="5 10" id="KW-0812">Transmembrane</keyword>
<dbReference type="InterPro" id="IPR003660">
    <property type="entry name" value="HAMP_dom"/>
</dbReference>
<dbReference type="EMBL" id="BMHP01000010">
    <property type="protein sequence ID" value="GGD98664.1"/>
    <property type="molecule type" value="Genomic_DNA"/>
</dbReference>
<name>A0A917E2I8_9BACL</name>
<dbReference type="PANTHER" id="PTHR34220">
    <property type="entry name" value="SENSOR HISTIDINE KINASE YPDA"/>
    <property type="match status" value="1"/>
</dbReference>
<dbReference type="Pfam" id="PF06580">
    <property type="entry name" value="His_kinase"/>
    <property type="match status" value="1"/>
</dbReference>
<reference evidence="12" key="2">
    <citation type="submission" date="2020-09" db="EMBL/GenBank/DDBJ databases">
        <authorList>
            <person name="Sun Q."/>
            <person name="Zhou Y."/>
        </authorList>
    </citation>
    <scope>NUCLEOTIDE SEQUENCE</scope>
    <source>
        <strain evidence="12">CGMCC 1.15178</strain>
    </source>
</reference>
<dbReference type="GO" id="GO:0005886">
    <property type="term" value="C:plasma membrane"/>
    <property type="evidence" value="ECO:0007669"/>
    <property type="project" value="UniProtKB-SubCell"/>
</dbReference>
<evidence type="ECO:0000259" key="11">
    <source>
        <dbReference type="PROSITE" id="PS50885"/>
    </source>
</evidence>
<keyword evidence="7 10" id="KW-1133">Transmembrane helix</keyword>
<dbReference type="Pfam" id="PF02743">
    <property type="entry name" value="dCache_1"/>
    <property type="match status" value="1"/>
</dbReference>
<dbReference type="PROSITE" id="PS50885">
    <property type="entry name" value="HAMP"/>
    <property type="match status" value="1"/>
</dbReference>